<evidence type="ECO:0000256" key="1">
    <source>
        <dbReference type="SAM" id="MobiDB-lite"/>
    </source>
</evidence>
<evidence type="ECO:0008006" key="5">
    <source>
        <dbReference type="Google" id="ProtNLM"/>
    </source>
</evidence>
<dbReference type="AlphaFoldDB" id="A0AAD7JT65"/>
<reference evidence="3" key="1">
    <citation type="submission" date="2023-03" db="EMBL/GenBank/DDBJ databases">
        <title>Massive genome expansion in bonnet fungi (Mycena s.s.) driven by repeated elements and novel gene families across ecological guilds.</title>
        <authorList>
            <consortium name="Lawrence Berkeley National Laboratory"/>
            <person name="Harder C.B."/>
            <person name="Miyauchi S."/>
            <person name="Viragh M."/>
            <person name="Kuo A."/>
            <person name="Thoen E."/>
            <person name="Andreopoulos B."/>
            <person name="Lu D."/>
            <person name="Skrede I."/>
            <person name="Drula E."/>
            <person name="Henrissat B."/>
            <person name="Morin E."/>
            <person name="Kohler A."/>
            <person name="Barry K."/>
            <person name="LaButti K."/>
            <person name="Morin E."/>
            <person name="Salamov A."/>
            <person name="Lipzen A."/>
            <person name="Mereny Z."/>
            <person name="Hegedus B."/>
            <person name="Baldrian P."/>
            <person name="Stursova M."/>
            <person name="Weitz H."/>
            <person name="Taylor A."/>
            <person name="Grigoriev I.V."/>
            <person name="Nagy L.G."/>
            <person name="Martin F."/>
            <person name="Kauserud H."/>
        </authorList>
    </citation>
    <scope>NUCLEOTIDE SEQUENCE</scope>
    <source>
        <strain evidence="3">CBHHK182m</strain>
    </source>
</reference>
<feature type="compositionally biased region" description="Polar residues" evidence="1">
    <location>
        <begin position="52"/>
        <end position="63"/>
    </location>
</feature>
<feature type="region of interest" description="Disordered" evidence="1">
    <location>
        <begin position="26"/>
        <end position="63"/>
    </location>
</feature>
<dbReference type="EMBL" id="JARKIB010000017">
    <property type="protein sequence ID" value="KAJ7769977.1"/>
    <property type="molecule type" value="Genomic_DNA"/>
</dbReference>
<dbReference type="InterPro" id="IPR032675">
    <property type="entry name" value="LRR_dom_sf"/>
</dbReference>
<dbReference type="EMBL" id="JARKIB010000017">
    <property type="protein sequence ID" value="KAJ7769972.1"/>
    <property type="molecule type" value="Genomic_DNA"/>
</dbReference>
<evidence type="ECO:0000313" key="4">
    <source>
        <dbReference type="Proteomes" id="UP001215598"/>
    </source>
</evidence>
<comment type="caution">
    <text evidence="3">The sequence shown here is derived from an EMBL/GenBank/DDBJ whole genome shotgun (WGS) entry which is preliminary data.</text>
</comment>
<evidence type="ECO:0000313" key="2">
    <source>
        <dbReference type="EMBL" id="KAJ7769972.1"/>
    </source>
</evidence>
<dbReference type="Proteomes" id="UP001215598">
    <property type="component" value="Unassembled WGS sequence"/>
</dbReference>
<keyword evidence="4" id="KW-1185">Reference proteome</keyword>
<dbReference type="Gene3D" id="3.80.10.10">
    <property type="entry name" value="Ribonuclease Inhibitor"/>
    <property type="match status" value="1"/>
</dbReference>
<organism evidence="3 4">
    <name type="scientific">Mycena metata</name>
    <dbReference type="NCBI Taxonomy" id="1033252"/>
    <lineage>
        <taxon>Eukaryota</taxon>
        <taxon>Fungi</taxon>
        <taxon>Dikarya</taxon>
        <taxon>Basidiomycota</taxon>
        <taxon>Agaricomycotina</taxon>
        <taxon>Agaricomycetes</taxon>
        <taxon>Agaricomycetidae</taxon>
        <taxon>Agaricales</taxon>
        <taxon>Marasmiineae</taxon>
        <taxon>Mycenaceae</taxon>
        <taxon>Mycena</taxon>
    </lineage>
</organism>
<sequence>MSQMSSSSMASMLRDLGGAFHWLEEEEDFHESDQLEPSPESCPLPAPLSFEPRTTSAAEAEQITPTNSVLRSRDIAFSLKSTDSPIQRLPVELLHEIFLACLPPLKYTPASRKSGPLIVTWVCKSWRDIALSLTKLWFSLALEPRHDVFHCAYLSDARFWLARAGRRKLSLSLQIRNAAESKRPSTQDYTTFLTVEGYMQRCTSLELNVSLTSEQFLHILGYSFVLTEAKFSDVYVVGRDSEPSLVEVENLAVLQITTASVGPIFQRLILPQLRQLIFSDRASNPVSWIESISLLGRSNCRLEKFSYTTQSGSVVGGAITEFLQHRALDDLQCLVLHDFFISQHAIEALGPSTSRRQLLPNLTELGLSTCCSPDGELAVMLASRCPSPGTAPSKGHLKSLEVALDLGPHAADIAALNALILGGLPVNVDVQDQPDTDLF</sequence>
<gene>
    <name evidence="2" type="ORF">B0H16DRAFT_1516962</name>
    <name evidence="3" type="ORF">B0H16DRAFT_1516974</name>
</gene>
<protein>
    <recommendedName>
        <fullName evidence="5">F-box domain-containing protein</fullName>
    </recommendedName>
</protein>
<name>A0AAD7JT65_9AGAR</name>
<proteinExistence type="predicted"/>
<accession>A0AAD7JT65</accession>
<evidence type="ECO:0000313" key="3">
    <source>
        <dbReference type="EMBL" id="KAJ7769977.1"/>
    </source>
</evidence>